<dbReference type="InterPro" id="IPR036565">
    <property type="entry name" value="Mur-like_cat_sf"/>
</dbReference>
<dbReference type="EMBL" id="UOFM01000130">
    <property type="protein sequence ID" value="VAW75339.1"/>
    <property type="molecule type" value="Genomic_DNA"/>
</dbReference>
<evidence type="ECO:0000256" key="1">
    <source>
        <dbReference type="ARBA" id="ARBA00005898"/>
    </source>
</evidence>
<comment type="similarity">
    <text evidence="1">Belongs to the MurCDEF family. MurE subfamily.</text>
</comment>
<proteinExistence type="inferred from homology"/>
<dbReference type="AlphaFoldDB" id="A0A3B0YM42"/>
<organism evidence="4">
    <name type="scientific">hydrothermal vent metagenome</name>
    <dbReference type="NCBI Taxonomy" id="652676"/>
    <lineage>
        <taxon>unclassified sequences</taxon>
        <taxon>metagenomes</taxon>
        <taxon>ecological metagenomes</taxon>
    </lineage>
</organism>
<evidence type="ECO:0000259" key="3">
    <source>
        <dbReference type="Pfam" id="PF08245"/>
    </source>
</evidence>
<feature type="domain" description="Mur ligase central" evidence="3">
    <location>
        <begin position="1"/>
        <end position="114"/>
    </location>
</feature>
<dbReference type="EC" id="6.3.2.13" evidence="4"/>
<feature type="non-terminal residue" evidence="4">
    <location>
        <position position="1"/>
    </location>
</feature>
<dbReference type="Pfam" id="PF08245">
    <property type="entry name" value="Mur_ligase_M"/>
    <property type="match status" value="1"/>
</dbReference>
<dbReference type="GO" id="GO:0005524">
    <property type="term" value="F:ATP binding"/>
    <property type="evidence" value="ECO:0007669"/>
    <property type="project" value="InterPro"/>
</dbReference>
<dbReference type="GO" id="GO:0051301">
    <property type="term" value="P:cell division"/>
    <property type="evidence" value="ECO:0007669"/>
    <property type="project" value="InterPro"/>
</dbReference>
<evidence type="ECO:0000259" key="2">
    <source>
        <dbReference type="Pfam" id="PF02875"/>
    </source>
</evidence>
<dbReference type="SUPFAM" id="SSF53244">
    <property type="entry name" value="MurD-like peptide ligases, peptide-binding domain"/>
    <property type="match status" value="1"/>
</dbReference>
<sequence length="292" mass="31153">LSRDHLDYHGSLEAYADAKRRLFQVPGLQCAVLNAGDAFGRELISGLASDVRVISWQVQDDAEPLSKEWLALRSLHVLPDGMALSVDSSFGKVAFEVRLLGDFNAANLLAALGALLATGLSIDEAAKRLSQVTTVPGRMELFSTPGRPRVVVDFAHTPAALEAALKALRPHCAGKLVCVFGAGGDRDTGKRPAMGAVAERCADRIIVTSDNPRHEVSQDIMAQILAGMTAPQHIVQIENRGEAIHAAMVAASENDLVLIAGKGHENTQQIGDLKIAFSDRDCVVHELKGGEL</sequence>
<dbReference type="GO" id="GO:0008765">
    <property type="term" value="F:UDP-N-acetylmuramoylalanyl-D-glutamate-2,6-diaminopimelate ligase activity"/>
    <property type="evidence" value="ECO:0007669"/>
    <property type="project" value="UniProtKB-EC"/>
</dbReference>
<dbReference type="InterPro" id="IPR005761">
    <property type="entry name" value="UDP-N-AcMur-Glu-dNH2Pim_ligase"/>
</dbReference>
<dbReference type="Gene3D" id="3.90.190.20">
    <property type="entry name" value="Mur ligase, C-terminal domain"/>
    <property type="match status" value="1"/>
</dbReference>
<dbReference type="PANTHER" id="PTHR23135">
    <property type="entry name" value="MUR LIGASE FAMILY MEMBER"/>
    <property type="match status" value="1"/>
</dbReference>
<dbReference type="GO" id="GO:0008360">
    <property type="term" value="P:regulation of cell shape"/>
    <property type="evidence" value="ECO:0007669"/>
    <property type="project" value="InterPro"/>
</dbReference>
<gene>
    <name evidence="4" type="ORF">MNBD_GAMMA14-114</name>
</gene>
<dbReference type="InterPro" id="IPR013221">
    <property type="entry name" value="Mur_ligase_cen"/>
</dbReference>
<reference evidence="4" key="1">
    <citation type="submission" date="2018-06" db="EMBL/GenBank/DDBJ databases">
        <authorList>
            <person name="Zhirakovskaya E."/>
        </authorList>
    </citation>
    <scope>NUCLEOTIDE SEQUENCE</scope>
</reference>
<dbReference type="Pfam" id="PF02875">
    <property type="entry name" value="Mur_ligase_C"/>
    <property type="match status" value="1"/>
</dbReference>
<name>A0A3B0YM42_9ZZZZ</name>
<protein>
    <submittedName>
        <fullName evidence="4">UDP-N-acetylmuramoylalanyl-D-glutamate--2,6-diaminopimelate ligase</fullName>
        <ecNumber evidence="4">6.3.2.13</ecNumber>
    </submittedName>
</protein>
<dbReference type="PANTHER" id="PTHR23135:SF4">
    <property type="entry name" value="UDP-N-ACETYLMURAMOYL-L-ALANYL-D-GLUTAMATE--2,6-DIAMINOPIMELATE LIGASE MURE HOMOLOG, CHLOROPLASTIC"/>
    <property type="match status" value="1"/>
</dbReference>
<dbReference type="NCBIfam" id="TIGR01085">
    <property type="entry name" value="murE"/>
    <property type="match status" value="1"/>
</dbReference>
<dbReference type="InterPro" id="IPR004101">
    <property type="entry name" value="Mur_ligase_C"/>
</dbReference>
<feature type="domain" description="Mur ligase C-terminal" evidence="2">
    <location>
        <begin position="137"/>
        <end position="263"/>
    </location>
</feature>
<accession>A0A3B0YM42</accession>
<keyword evidence="4" id="KW-0436">Ligase</keyword>
<dbReference type="SUPFAM" id="SSF53623">
    <property type="entry name" value="MurD-like peptide ligases, catalytic domain"/>
    <property type="match status" value="1"/>
</dbReference>
<dbReference type="InterPro" id="IPR036615">
    <property type="entry name" value="Mur_ligase_C_dom_sf"/>
</dbReference>
<evidence type="ECO:0000313" key="4">
    <source>
        <dbReference type="EMBL" id="VAW75339.1"/>
    </source>
</evidence>
<dbReference type="GO" id="GO:0005737">
    <property type="term" value="C:cytoplasm"/>
    <property type="evidence" value="ECO:0007669"/>
    <property type="project" value="InterPro"/>
</dbReference>
<dbReference type="Gene3D" id="3.40.1190.10">
    <property type="entry name" value="Mur-like, catalytic domain"/>
    <property type="match status" value="1"/>
</dbReference>